<proteinExistence type="predicted"/>
<dbReference type="Pfam" id="PF01476">
    <property type="entry name" value="LysM"/>
    <property type="match status" value="1"/>
</dbReference>
<feature type="compositionally biased region" description="Polar residues" evidence="1">
    <location>
        <begin position="126"/>
        <end position="135"/>
    </location>
</feature>
<accession>A0A4Q1TMN9</accession>
<dbReference type="OrthoDB" id="2152150at2"/>
<dbReference type="PROSITE" id="PS51782">
    <property type="entry name" value="LYSM"/>
    <property type="match status" value="1"/>
</dbReference>
<keyword evidence="2" id="KW-1133">Transmembrane helix</keyword>
<feature type="domain" description="LysM" evidence="3">
    <location>
        <begin position="171"/>
        <end position="215"/>
    </location>
</feature>
<reference evidence="4 6" key="1">
    <citation type="submission" date="2017-01" db="EMBL/GenBank/DDBJ databases">
        <title>Lactobacillus chiayiensis sp. nov., a lactic acid bacterium isolated from compost.</title>
        <authorList>
            <person name="Huang C.-H."/>
        </authorList>
    </citation>
    <scope>NUCLEOTIDE SEQUENCE [LARGE SCALE GENOMIC DNA]</scope>
    <source>
        <strain evidence="6">chh01</strain>
        <strain evidence="4">Chh01</strain>
    </source>
</reference>
<dbReference type="AlphaFoldDB" id="A0A4Q1TMN9"/>
<evidence type="ECO:0000256" key="1">
    <source>
        <dbReference type="SAM" id="MobiDB-lite"/>
    </source>
</evidence>
<protein>
    <submittedName>
        <fullName evidence="5">LysM peptidoglycan-binding domain-containing protein</fullName>
    </submittedName>
    <submittedName>
        <fullName evidence="4">Peptidase M23</fullName>
    </submittedName>
</protein>
<dbReference type="SUPFAM" id="SSF54106">
    <property type="entry name" value="LysM domain"/>
    <property type="match status" value="1"/>
</dbReference>
<dbReference type="InterPro" id="IPR036779">
    <property type="entry name" value="LysM_dom_sf"/>
</dbReference>
<evidence type="ECO:0000313" key="4">
    <source>
        <dbReference type="EMBL" id="RXT19922.1"/>
    </source>
</evidence>
<dbReference type="RefSeq" id="WP_129302475.1">
    <property type="nucleotide sequence ID" value="NZ_CP074378.1"/>
</dbReference>
<keyword evidence="2" id="KW-0472">Membrane</keyword>
<gene>
    <name evidence="4" type="ORF">BVJ53_11170</name>
    <name evidence="5" type="ORF">OFW50_06345</name>
</gene>
<dbReference type="Proteomes" id="UP000290475">
    <property type="component" value="Unassembled WGS sequence"/>
</dbReference>
<feature type="compositionally biased region" description="Low complexity" evidence="1">
    <location>
        <begin position="146"/>
        <end position="161"/>
    </location>
</feature>
<evidence type="ECO:0000313" key="7">
    <source>
        <dbReference type="Proteomes" id="UP001164790"/>
    </source>
</evidence>
<dbReference type="SMART" id="SM00257">
    <property type="entry name" value="LysM"/>
    <property type="match status" value="1"/>
</dbReference>
<dbReference type="Proteomes" id="UP001164790">
    <property type="component" value="Chromosome"/>
</dbReference>
<feature type="region of interest" description="Disordered" evidence="1">
    <location>
        <begin position="95"/>
        <end position="170"/>
    </location>
</feature>
<dbReference type="InterPro" id="IPR049981">
    <property type="entry name" value="SPy_0802-like"/>
</dbReference>
<evidence type="ECO:0000313" key="6">
    <source>
        <dbReference type="Proteomes" id="UP000290475"/>
    </source>
</evidence>
<name>A0A4Q1TMN9_9LACO</name>
<evidence type="ECO:0000313" key="5">
    <source>
        <dbReference type="EMBL" id="UYN57683.1"/>
    </source>
</evidence>
<organism evidence="4 6">
    <name type="scientific">Lacticaseibacillus chiayiensis</name>
    <dbReference type="NCBI Taxonomy" id="2100821"/>
    <lineage>
        <taxon>Bacteria</taxon>
        <taxon>Bacillati</taxon>
        <taxon>Bacillota</taxon>
        <taxon>Bacilli</taxon>
        <taxon>Lactobacillales</taxon>
        <taxon>Lactobacillaceae</taxon>
        <taxon>Lacticaseibacillus</taxon>
    </lineage>
</organism>
<feature type="compositionally biased region" description="Low complexity" evidence="1">
    <location>
        <begin position="114"/>
        <end position="125"/>
    </location>
</feature>
<feature type="compositionally biased region" description="Basic and acidic residues" evidence="1">
    <location>
        <begin position="1"/>
        <end position="23"/>
    </location>
</feature>
<keyword evidence="2" id="KW-0812">Transmembrane</keyword>
<dbReference type="InterPro" id="IPR018392">
    <property type="entry name" value="LysM"/>
</dbReference>
<feature type="region of interest" description="Disordered" evidence="1">
    <location>
        <begin position="1"/>
        <end position="37"/>
    </location>
</feature>
<evidence type="ECO:0000256" key="2">
    <source>
        <dbReference type="SAM" id="Phobius"/>
    </source>
</evidence>
<reference evidence="5" key="2">
    <citation type="submission" date="2022-10" db="EMBL/GenBank/DDBJ databases">
        <title>Comparative genomic analysis and in-vitro probiotic properties of the potential probiotic L. chiayiensis AACE 3.</title>
        <authorList>
            <person name="Kang X."/>
        </authorList>
    </citation>
    <scope>NUCLEOTIDE SEQUENCE</scope>
    <source>
        <strain evidence="5">AACE 3</strain>
    </source>
</reference>
<dbReference type="Gene3D" id="3.10.350.10">
    <property type="entry name" value="LysM domain"/>
    <property type="match status" value="1"/>
</dbReference>
<feature type="transmembrane region" description="Helical" evidence="2">
    <location>
        <begin position="54"/>
        <end position="73"/>
    </location>
</feature>
<dbReference type="EMBL" id="CP107523">
    <property type="protein sequence ID" value="UYN57683.1"/>
    <property type="molecule type" value="Genomic_DNA"/>
</dbReference>
<keyword evidence="7" id="KW-1185">Reference proteome</keyword>
<dbReference type="CDD" id="cd00118">
    <property type="entry name" value="LysM"/>
    <property type="match status" value="1"/>
</dbReference>
<evidence type="ECO:0000259" key="3">
    <source>
        <dbReference type="PROSITE" id="PS51782"/>
    </source>
</evidence>
<sequence length="216" mass="23576">MAEKDKHQHDNADQEHKSDDQNKPWETLFDDDRDDQGNLSRLATRKKRQVSSKFTWILAIILILLVLSPIIYFKVWGSQGSSGSNLSNDKVVIQSAKESSHRSKVKKSEKSSKAAKVSSASTKEVNNQQSAQQTSTRHEPSQARIPSSASTQTQPSAASTAKPSQASTAANSYTVVRGDNLYRIAANHGMSLDELLQLNGLSANSTLTPGTVLKVK</sequence>
<dbReference type="NCBIfam" id="NF042931">
    <property type="entry name" value="SAG1386_EF1546"/>
    <property type="match status" value="1"/>
</dbReference>
<feature type="compositionally biased region" description="Basic and acidic residues" evidence="1">
    <location>
        <begin position="98"/>
        <end position="112"/>
    </location>
</feature>
<dbReference type="EMBL" id="MSSM01000030">
    <property type="protein sequence ID" value="RXT19922.1"/>
    <property type="molecule type" value="Genomic_DNA"/>
</dbReference>